<name>U1GJH9_ENDPU</name>
<dbReference type="Gene3D" id="3.30.710.10">
    <property type="entry name" value="Potassium Channel Kv1.1, Chain A"/>
    <property type="match status" value="1"/>
</dbReference>
<dbReference type="AlphaFoldDB" id="U1GJH9"/>
<dbReference type="PROSITE" id="PS50097">
    <property type="entry name" value="BTB"/>
    <property type="match status" value="1"/>
</dbReference>
<keyword evidence="3" id="KW-1185">Reference proteome</keyword>
<feature type="domain" description="BTB" evidence="1">
    <location>
        <begin position="51"/>
        <end position="103"/>
    </location>
</feature>
<sequence length="178" mass="20033">MAGWPQSRMLQGIVEDVVARFRRPTILCQTYGREKAKVHMGHARICYVVPKKLLYEKSSYFRSVFTGGFEEANASGPELPHIEAETFEPVVKWMMSGIIEVPKKRLGDVCSSIDDDEQGEAAAGVFRQALVVEEWMDSHTETESYLATVWVTCIILPMSNNNKSLISVQCTSLQNEID</sequence>
<dbReference type="InterPro" id="IPR011333">
    <property type="entry name" value="SKP1/BTB/POZ_sf"/>
</dbReference>
<accession>U1GJH9</accession>
<dbReference type="Pfam" id="PF00651">
    <property type="entry name" value="BTB"/>
    <property type="match status" value="1"/>
</dbReference>
<dbReference type="EMBL" id="KE721155">
    <property type="protein sequence ID" value="ERF71991.1"/>
    <property type="molecule type" value="Genomic_DNA"/>
</dbReference>
<dbReference type="Proteomes" id="UP000019373">
    <property type="component" value="Unassembled WGS sequence"/>
</dbReference>
<dbReference type="InterPro" id="IPR000210">
    <property type="entry name" value="BTB/POZ_dom"/>
</dbReference>
<dbReference type="SUPFAM" id="SSF54695">
    <property type="entry name" value="POZ domain"/>
    <property type="match status" value="1"/>
</dbReference>
<dbReference type="CDD" id="cd18186">
    <property type="entry name" value="BTB_POZ_ZBTB_KLHL-like"/>
    <property type="match status" value="1"/>
</dbReference>
<evidence type="ECO:0000313" key="3">
    <source>
        <dbReference type="Proteomes" id="UP000019373"/>
    </source>
</evidence>
<gene>
    <name evidence="2" type="ORF">EPUS_07461</name>
</gene>
<proteinExistence type="predicted"/>
<dbReference type="GeneID" id="19242343"/>
<dbReference type="HOGENOM" id="CLU_1510594_0_0_1"/>
<evidence type="ECO:0000259" key="1">
    <source>
        <dbReference type="PROSITE" id="PS50097"/>
    </source>
</evidence>
<reference evidence="3" key="1">
    <citation type="journal article" date="2014" name="BMC Genomics">
        <title>Genome characteristics reveal the impact of lichenization on lichen-forming fungus Endocarpon pusillum Hedwig (Verrucariales, Ascomycota).</title>
        <authorList>
            <person name="Wang Y.-Y."/>
            <person name="Liu B."/>
            <person name="Zhang X.-Y."/>
            <person name="Zhou Q.-M."/>
            <person name="Zhang T."/>
            <person name="Li H."/>
            <person name="Yu Y.-F."/>
            <person name="Zhang X.-L."/>
            <person name="Hao X.-Y."/>
            <person name="Wang M."/>
            <person name="Wang L."/>
            <person name="Wei J.-C."/>
        </authorList>
    </citation>
    <scope>NUCLEOTIDE SEQUENCE [LARGE SCALE GENOMIC DNA]</scope>
    <source>
        <strain evidence="3">Z07020 / HMAS-L-300199</strain>
    </source>
</reference>
<evidence type="ECO:0000313" key="2">
    <source>
        <dbReference type="EMBL" id="ERF71991.1"/>
    </source>
</evidence>
<protein>
    <recommendedName>
        <fullName evidence="1">BTB domain-containing protein</fullName>
    </recommendedName>
</protein>
<organism evidence="2 3">
    <name type="scientific">Endocarpon pusillum (strain Z07020 / HMAS-L-300199)</name>
    <name type="common">Lichen-forming fungus</name>
    <dbReference type="NCBI Taxonomy" id="1263415"/>
    <lineage>
        <taxon>Eukaryota</taxon>
        <taxon>Fungi</taxon>
        <taxon>Dikarya</taxon>
        <taxon>Ascomycota</taxon>
        <taxon>Pezizomycotina</taxon>
        <taxon>Eurotiomycetes</taxon>
        <taxon>Chaetothyriomycetidae</taxon>
        <taxon>Verrucariales</taxon>
        <taxon>Verrucariaceae</taxon>
        <taxon>Endocarpon</taxon>
    </lineage>
</organism>
<dbReference type="OrthoDB" id="194443at2759"/>
<dbReference type="RefSeq" id="XP_007802376.1">
    <property type="nucleotide sequence ID" value="XM_007804185.1"/>
</dbReference>